<dbReference type="RefSeq" id="WP_026815721.1">
    <property type="nucleotide sequence ID" value="NZ_AUFF01000001.1"/>
</dbReference>
<reference evidence="6 7" key="1">
    <citation type="submission" date="2013-09" db="EMBL/GenBank/DDBJ databases">
        <title>Genome sequencing of Arenimonas composti.</title>
        <authorList>
            <person name="Chen F."/>
            <person name="Wang G."/>
        </authorList>
    </citation>
    <scope>NUCLEOTIDE SEQUENCE [LARGE SCALE GENOMIC DNA]</scope>
    <source>
        <strain evidence="6 7">TR7-09</strain>
    </source>
</reference>
<accession>A0A091BG05</accession>
<dbReference type="CDD" id="cd02968">
    <property type="entry name" value="SCO"/>
    <property type="match status" value="1"/>
</dbReference>
<feature type="disulfide bond" description="Redox-active" evidence="4">
    <location>
        <begin position="95"/>
        <end position="99"/>
    </location>
</feature>
<evidence type="ECO:0000313" key="6">
    <source>
        <dbReference type="EMBL" id="KFN49744.1"/>
    </source>
</evidence>
<dbReference type="EMBL" id="AWXU01000030">
    <property type="protein sequence ID" value="KFN49744.1"/>
    <property type="molecule type" value="Genomic_DNA"/>
</dbReference>
<feature type="domain" description="Thioredoxin" evidence="5">
    <location>
        <begin position="57"/>
        <end position="226"/>
    </location>
</feature>
<dbReference type="PROSITE" id="PS51352">
    <property type="entry name" value="THIOREDOXIN_2"/>
    <property type="match status" value="1"/>
</dbReference>
<sequence length="229" mass="24601">MFNRTNLLIVLVALCAGLGLWAGRLYFDASAARAGVGPPATAETPAVAQERLRSVRLHAPRPLDPFVLQQSDGSPLEPADLRGRWTIVFLGFTHCPDVCPTTLQDLAKAQRQWEALPEAIRPQVLFVSVDPERDTPEKTGQYAAFFHPETLAATAPEPALQQFAAGLGLVYMKVATAAGDYTMDHSATLVVLDPQGRRTGVIQPQHAPQPPLDPEAIAADLALLATEAP</sequence>
<evidence type="ECO:0000256" key="2">
    <source>
        <dbReference type="ARBA" id="ARBA00023008"/>
    </source>
</evidence>
<dbReference type="STRING" id="1121013.GCA_000426365_00147"/>
<dbReference type="InterPro" id="IPR013766">
    <property type="entry name" value="Thioredoxin_domain"/>
</dbReference>
<evidence type="ECO:0000256" key="4">
    <source>
        <dbReference type="PIRSR" id="PIRSR603782-2"/>
    </source>
</evidence>
<evidence type="ECO:0000256" key="3">
    <source>
        <dbReference type="PIRSR" id="PIRSR603782-1"/>
    </source>
</evidence>
<feature type="binding site" evidence="3">
    <location>
        <position position="99"/>
    </location>
    <ligand>
        <name>Cu cation</name>
        <dbReference type="ChEBI" id="CHEBI:23378"/>
    </ligand>
</feature>
<name>A0A091BG05_9GAMM</name>
<dbReference type="SUPFAM" id="SSF52833">
    <property type="entry name" value="Thioredoxin-like"/>
    <property type="match status" value="1"/>
</dbReference>
<comment type="similarity">
    <text evidence="1">Belongs to the SCO1/2 family.</text>
</comment>
<dbReference type="PANTHER" id="PTHR12151">
    <property type="entry name" value="ELECTRON TRANSPORT PROTIN SCO1/SENC FAMILY MEMBER"/>
    <property type="match status" value="1"/>
</dbReference>
<feature type="binding site" evidence="3">
    <location>
        <position position="95"/>
    </location>
    <ligand>
        <name>Cu cation</name>
        <dbReference type="ChEBI" id="CHEBI:23378"/>
    </ligand>
</feature>
<keyword evidence="3" id="KW-0479">Metal-binding</keyword>
<dbReference type="AlphaFoldDB" id="A0A091BG05"/>
<dbReference type="Proteomes" id="UP000029391">
    <property type="component" value="Unassembled WGS sequence"/>
</dbReference>
<dbReference type="Pfam" id="PF02630">
    <property type="entry name" value="SCO1-SenC"/>
    <property type="match status" value="1"/>
</dbReference>
<dbReference type="InterPro" id="IPR036249">
    <property type="entry name" value="Thioredoxin-like_sf"/>
</dbReference>
<keyword evidence="4" id="KW-1015">Disulfide bond</keyword>
<evidence type="ECO:0000313" key="7">
    <source>
        <dbReference type="Proteomes" id="UP000029391"/>
    </source>
</evidence>
<dbReference type="Gene3D" id="3.40.30.10">
    <property type="entry name" value="Glutaredoxin"/>
    <property type="match status" value="1"/>
</dbReference>
<evidence type="ECO:0000259" key="5">
    <source>
        <dbReference type="PROSITE" id="PS51352"/>
    </source>
</evidence>
<keyword evidence="7" id="KW-1185">Reference proteome</keyword>
<evidence type="ECO:0000256" key="1">
    <source>
        <dbReference type="ARBA" id="ARBA00010996"/>
    </source>
</evidence>
<dbReference type="eggNOG" id="COG1999">
    <property type="taxonomic scope" value="Bacteria"/>
</dbReference>
<dbReference type="OrthoDB" id="9790194at2"/>
<dbReference type="GO" id="GO:0046872">
    <property type="term" value="F:metal ion binding"/>
    <property type="evidence" value="ECO:0007669"/>
    <property type="project" value="UniProtKB-KW"/>
</dbReference>
<feature type="binding site" evidence="3">
    <location>
        <position position="185"/>
    </location>
    <ligand>
        <name>Cu cation</name>
        <dbReference type="ChEBI" id="CHEBI:23378"/>
    </ligand>
</feature>
<organism evidence="6 7">
    <name type="scientific">Arenimonas composti TR7-09 = DSM 18010</name>
    <dbReference type="NCBI Taxonomy" id="1121013"/>
    <lineage>
        <taxon>Bacteria</taxon>
        <taxon>Pseudomonadati</taxon>
        <taxon>Pseudomonadota</taxon>
        <taxon>Gammaproteobacteria</taxon>
        <taxon>Lysobacterales</taxon>
        <taxon>Lysobacteraceae</taxon>
        <taxon>Arenimonas</taxon>
    </lineage>
</organism>
<protein>
    <recommendedName>
        <fullName evidence="5">Thioredoxin domain-containing protein</fullName>
    </recommendedName>
</protein>
<comment type="caution">
    <text evidence="6">The sequence shown here is derived from an EMBL/GenBank/DDBJ whole genome shotgun (WGS) entry which is preliminary data.</text>
</comment>
<dbReference type="InterPro" id="IPR003782">
    <property type="entry name" value="SCO1/SenC"/>
</dbReference>
<dbReference type="PANTHER" id="PTHR12151:SF25">
    <property type="entry name" value="LINALOOL DEHYDRATASE_ISOMERASE DOMAIN-CONTAINING PROTEIN"/>
    <property type="match status" value="1"/>
</dbReference>
<gene>
    <name evidence="6" type="ORF">P873_09305</name>
</gene>
<proteinExistence type="inferred from homology"/>
<keyword evidence="2 3" id="KW-0186">Copper</keyword>